<dbReference type="GO" id="GO:0061630">
    <property type="term" value="F:ubiquitin protein ligase activity"/>
    <property type="evidence" value="ECO:0007669"/>
    <property type="project" value="InterPro"/>
</dbReference>
<dbReference type="AlphaFoldDB" id="A0AAV7GTI4"/>
<accession>A0AAV7GTI4</accession>
<dbReference type="InterPro" id="IPR038896">
    <property type="entry name" value="RNF170"/>
</dbReference>
<dbReference type="Proteomes" id="UP000775213">
    <property type="component" value="Unassembled WGS sequence"/>
</dbReference>
<organism evidence="1 2">
    <name type="scientific">Dendrobium chrysotoxum</name>
    <name type="common">Orchid</name>
    <dbReference type="NCBI Taxonomy" id="161865"/>
    <lineage>
        <taxon>Eukaryota</taxon>
        <taxon>Viridiplantae</taxon>
        <taxon>Streptophyta</taxon>
        <taxon>Embryophyta</taxon>
        <taxon>Tracheophyta</taxon>
        <taxon>Spermatophyta</taxon>
        <taxon>Magnoliopsida</taxon>
        <taxon>Liliopsida</taxon>
        <taxon>Asparagales</taxon>
        <taxon>Orchidaceae</taxon>
        <taxon>Epidendroideae</taxon>
        <taxon>Malaxideae</taxon>
        <taxon>Dendrobiinae</taxon>
        <taxon>Dendrobium</taxon>
    </lineage>
</organism>
<gene>
    <name evidence="1" type="ORF">IEQ34_005283</name>
</gene>
<dbReference type="PANTHER" id="PTHR22894">
    <property type="entry name" value="RING-TYPE DOMAIN-CONTAINING PROTEIN"/>
    <property type="match status" value="1"/>
</dbReference>
<protein>
    <submittedName>
        <fullName evidence="1">Uncharacterized protein</fullName>
    </submittedName>
</protein>
<evidence type="ECO:0000313" key="1">
    <source>
        <dbReference type="EMBL" id="KAH0465180.1"/>
    </source>
</evidence>
<dbReference type="SUPFAM" id="SSF57850">
    <property type="entry name" value="RING/U-box"/>
    <property type="match status" value="1"/>
</dbReference>
<keyword evidence="2" id="KW-1185">Reference proteome</keyword>
<sequence>MELAMAGSCIMRVWHHGSALGPCKCPICRRLITLLIPTETAQSQRHEPVASQILENIEKYNRSFGGGSHSIMQIEVLFLTTDFMVKLSNKVV</sequence>
<name>A0AAV7GTI4_DENCH</name>
<dbReference type="EMBL" id="JAGFBR010000006">
    <property type="protein sequence ID" value="KAH0465180.1"/>
    <property type="molecule type" value="Genomic_DNA"/>
</dbReference>
<reference evidence="1 2" key="1">
    <citation type="journal article" date="2021" name="Hortic Res">
        <title>Chromosome-scale assembly of the Dendrobium chrysotoxum genome enhances the understanding of orchid evolution.</title>
        <authorList>
            <person name="Zhang Y."/>
            <person name="Zhang G.Q."/>
            <person name="Zhang D."/>
            <person name="Liu X.D."/>
            <person name="Xu X.Y."/>
            <person name="Sun W.H."/>
            <person name="Yu X."/>
            <person name="Zhu X."/>
            <person name="Wang Z.W."/>
            <person name="Zhao X."/>
            <person name="Zhong W.Y."/>
            <person name="Chen H."/>
            <person name="Yin W.L."/>
            <person name="Huang T."/>
            <person name="Niu S.C."/>
            <person name="Liu Z.J."/>
        </authorList>
    </citation>
    <scope>NUCLEOTIDE SEQUENCE [LARGE SCALE GENOMIC DNA]</scope>
    <source>
        <strain evidence="1">Lindl</strain>
    </source>
</reference>
<dbReference type="PANTHER" id="PTHR22894:SF5">
    <property type="entry name" value="RING-TYPE DOMAIN-CONTAINING PROTEIN"/>
    <property type="match status" value="1"/>
</dbReference>
<evidence type="ECO:0000313" key="2">
    <source>
        <dbReference type="Proteomes" id="UP000775213"/>
    </source>
</evidence>
<proteinExistence type="predicted"/>
<comment type="caution">
    <text evidence="1">The sequence shown here is derived from an EMBL/GenBank/DDBJ whole genome shotgun (WGS) entry which is preliminary data.</text>
</comment>